<feature type="binding site" evidence="7">
    <location>
        <position position="162"/>
    </location>
    <ligand>
        <name>glyoxylate</name>
        <dbReference type="ChEBI" id="CHEBI:36655"/>
    </ligand>
</feature>
<dbReference type="STRING" id="1431546.CAQU_03430"/>
<evidence type="ECO:0000256" key="2">
    <source>
        <dbReference type="ARBA" id="ARBA00022630"/>
    </source>
</evidence>
<dbReference type="EMBL" id="CP009245">
    <property type="protein sequence ID" value="APT84277.1"/>
    <property type="molecule type" value="Genomic_DNA"/>
</dbReference>
<feature type="binding site" evidence="7">
    <location>
        <position position="189"/>
    </location>
    <ligand>
        <name>FMN</name>
        <dbReference type="ChEBI" id="CHEBI:58210"/>
    </ligand>
</feature>
<dbReference type="FunFam" id="3.20.20.70:FF:000029">
    <property type="entry name" value="L-lactate dehydrogenase"/>
    <property type="match status" value="1"/>
</dbReference>
<evidence type="ECO:0000313" key="9">
    <source>
        <dbReference type="EMBL" id="APT84277.1"/>
    </source>
</evidence>
<dbReference type="Pfam" id="PF01070">
    <property type="entry name" value="FMN_dh"/>
    <property type="match status" value="1"/>
</dbReference>
<dbReference type="Proteomes" id="UP000185478">
    <property type="component" value="Chromosome"/>
</dbReference>
<keyword evidence="2 7" id="KW-0285">Flavoprotein</keyword>
<feature type="binding site" evidence="7">
    <location>
        <position position="305"/>
    </location>
    <ligand>
        <name>glyoxylate</name>
        <dbReference type="ChEBI" id="CHEBI:36655"/>
    </ligand>
</feature>
<keyword evidence="4" id="KW-0560">Oxidoreductase</keyword>
<sequence length="409" mass="45016">MVPLSRQLPSPEMLKDFLKVDVPSVHFRERRLEKAQDMWDLKKIAKRRTPTGPFNYVDGGAERELSMARAREVWDNIAFHPSVLRDVKNVDLSCTMAGGPSAMPLAIAPTGFTRMMHAEGEIAGARAAAAAGIPFSLSTMGTETIEDVAKEAPGGRHWFQLYLAGDNRPMAFELVSRAKDAGYDTLIVTVDTPVTGARHRDARNGMTFPPKLNLKTFADASWRVEWWTNFLTTKELGFTNFGAGSKSFAEIGRMFDPTLNFKDLEWLREQWDGQLLIKGIQTADDAERCIKHGMDGVILSNHGGRQLDRAPVPLMTLPEVRRRIGDEPTVLVDTGIMSGADVAAAVALGADGCLIGRAYLYGLMAGGAEGVARALEIFRSEMQRTLQLMGVNKVADLTPDKVSLNWRNP</sequence>
<comment type="similarity">
    <text evidence="5">Belongs to the FMN-dependent alpha-hydroxy acid dehydrogenase family.</text>
</comment>
<feature type="binding site" evidence="7">
    <location>
        <begin position="356"/>
        <end position="357"/>
    </location>
    <ligand>
        <name>FMN</name>
        <dbReference type="ChEBI" id="CHEBI:58210"/>
    </ligand>
</feature>
<feature type="binding site" evidence="7">
    <location>
        <begin position="109"/>
        <end position="111"/>
    </location>
    <ligand>
        <name>FMN</name>
        <dbReference type="ChEBI" id="CHEBI:58210"/>
    </ligand>
</feature>
<name>A0A1L7CEM4_9CORY</name>
<proteinExistence type="inferred from homology"/>
<feature type="binding site" evidence="7">
    <location>
        <position position="302"/>
    </location>
    <ligand>
        <name>glyoxylate</name>
        <dbReference type="ChEBI" id="CHEBI:36655"/>
    </ligand>
</feature>
<dbReference type="AlphaFoldDB" id="A0A1L7CEM4"/>
<keyword evidence="3 7" id="KW-0288">FMN</keyword>
<comment type="cofactor">
    <cofactor evidence="1">
        <name>FMN</name>
        <dbReference type="ChEBI" id="CHEBI:58210"/>
    </cofactor>
</comment>
<feature type="binding site" evidence="7">
    <location>
        <position position="278"/>
    </location>
    <ligand>
        <name>FMN</name>
        <dbReference type="ChEBI" id="CHEBI:58210"/>
    </ligand>
</feature>
<organism evidence="9 10">
    <name type="scientific">Corynebacterium aquilae DSM 44791</name>
    <dbReference type="NCBI Taxonomy" id="1431546"/>
    <lineage>
        <taxon>Bacteria</taxon>
        <taxon>Bacillati</taxon>
        <taxon>Actinomycetota</taxon>
        <taxon>Actinomycetes</taxon>
        <taxon>Mycobacteriales</taxon>
        <taxon>Corynebacteriaceae</taxon>
        <taxon>Corynebacterium</taxon>
    </lineage>
</organism>
<dbReference type="InterPro" id="IPR012133">
    <property type="entry name" value="Alpha-hydoxy_acid_DH_FMN"/>
</dbReference>
<feature type="binding site" evidence="7">
    <location>
        <position position="160"/>
    </location>
    <ligand>
        <name>FMN</name>
        <dbReference type="ChEBI" id="CHEBI:58210"/>
    </ligand>
</feature>
<dbReference type="GO" id="GO:0016614">
    <property type="term" value="F:oxidoreductase activity, acting on CH-OH group of donors"/>
    <property type="evidence" value="ECO:0007669"/>
    <property type="project" value="UniProtKB-ARBA"/>
</dbReference>
<evidence type="ECO:0000256" key="7">
    <source>
        <dbReference type="PIRSR" id="PIRSR000138-2"/>
    </source>
</evidence>
<dbReference type="GO" id="GO:0010181">
    <property type="term" value="F:FMN binding"/>
    <property type="evidence" value="ECO:0007669"/>
    <property type="project" value="InterPro"/>
</dbReference>
<evidence type="ECO:0000256" key="5">
    <source>
        <dbReference type="ARBA" id="ARBA00024042"/>
    </source>
</evidence>
<evidence type="ECO:0000259" key="8">
    <source>
        <dbReference type="PROSITE" id="PS51349"/>
    </source>
</evidence>
<dbReference type="PANTHER" id="PTHR10578">
    <property type="entry name" value="S -2-HYDROXY-ACID OXIDASE-RELATED"/>
    <property type="match status" value="1"/>
</dbReference>
<evidence type="ECO:0000313" key="10">
    <source>
        <dbReference type="Proteomes" id="UP000185478"/>
    </source>
</evidence>
<dbReference type="PIRSF" id="PIRSF000138">
    <property type="entry name" value="Al-hdrx_acd_dh"/>
    <property type="match status" value="1"/>
</dbReference>
<dbReference type="InterPro" id="IPR008259">
    <property type="entry name" value="FMN_hydac_DH_AS"/>
</dbReference>
<gene>
    <name evidence="9" type="ORF">CAQU_03430</name>
</gene>
<evidence type="ECO:0000256" key="1">
    <source>
        <dbReference type="ARBA" id="ARBA00001917"/>
    </source>
</evidence>
<feature type="domain" description="FMN hydroxy acid dehydrogenase" evidence="8">
    <location>
        <begin position="30"/>
        <end position="407"/>
    </location>
</feature>
<feature type="binding site" evidence="7">
    <location>
        <position position="138"/>
    </location>
    <ligand>
        <name>FMN</name>
        <dbReference type="ChEBI" id="CHEBI:58210"/>
    </ligand>
</feature>
<dbReference type="SUPFAM" id="SSF51395">
    <property type="entry name" value="FMN-linked oxidoreductases"/>
    <property type="match status" value="1"/>
</dbReference>
<dbReference type="PROSITE" id="PS51349">
    <property type="entry name" value="FMN_HYDROXY_ACID_DH_2"/>
    <property type="match status" value="1"/>
</dbReference>
<dbReference type="KEGG" id="caqu:CAQU_03430"/>
<reference evidence="9 10" key="1">
    <citation type="submission" date="2014-08" db="EMBL/GenBank/DDBJ databases">
        <title>Complete genome sequence of Corynebacterium aquilae S-613T(T) (=DSM 44791(T)), isolated from the choana of a healthy golden eagle.</title>
        <authorList>
            <person name="Ruckert C."/>
            <person name="Albersmeier A."/>
            <person name="Winkler A."/>
            <person name="Kalinowski J."/>
        </authorList>
    </citation>
    <scope>NUCLEOTIDE SEQUENCE [LARGE SCALE GENOMIC DNA]</scope>
    <source>
        <strain evidence="9 10">S-613</strain>
    </source>
</reference>
<feature type="binding site" evidence="7">
    <location>
        <position position="300"/>
    </location>
    <ligand>
        <name>FMN</name>
        <dbReference type="ChEBI" id="CHEBI:58210"/>
    </ligand>
</feature>
<dbReference type="PROSITE" id="PS00557">
    <property type="entry name" value="FMN_HYDROXY_ACID_DH_1"/>
    <property type="match status" value="1"/>
</dbReference>
<feature type="binding site" evidence="7">
    <location>
        <position position="198"/>
    </location>
    <ligand>
        <name>glyoxylate</name>
        <dbReference type="ChEBI" id="CHEBI:36655"/>
    </ligand>
</feature>
<accession>A0A1L7CEM4</accession>
<feature type="binding site" evidence="7">
    <location>
        <position position="56"/>
    </location>
    <ligand>
        <name>glyoxylate</name>
        <dbReference type="ChEBI" id="CHEBI:36655"/>
    </ligand>
</feature>
<feature type="active site" description="Proton acceptor" evidence="6">
    <location>
        <position position="302"/>
    </location>
</feature>
<protein>
    <submittedName>
        <fullName evidence="9">Lactate dehydrogenase</fullName>
    </submittedName>
</protein>
<dbReference type="PANTHER" id="PTHR10578:SF107">
    <property type="entry name" value="2-HYDROXYACID OXIDASE 1"/>
    <property type="match status" value="1"/>
</dbReference>
<dbReference type="CDD" id="cd02809">
    <property type="entry name" value="alpha_hydroxyacid_oxid_FMN"/>
    <property type="match status" value="1"/>
</dbReference>
<evidence type="ECO:0000256" key="6">
    <source>
        <dbReference type="PIRSR" id="PIRSR000138-1"/>
    </source>
</evidence>
<dbReference type="Gene3D" id="3.20.20.70">
    <property type="entry name" value="Aldolase class I"/>
    <property type="match status" value="1"/>
</dbReference>
<dbReference type="InterPro" id="IPR037396">
    <property type="entry name" value="FMN_HAD"/>
</dbReference>
<keyword evidence="10" id="KW-1185">Reference proteome</keyword>
<dbReference type="InterPro" id="IPR000262">
    <property type="entry name" value="FMN-dep_DH"/>
</dbReference>
<evidence type="ECO:0000256" key="4">
    <source>
        <dbReference type="ARBA" id="ARBA00023002"/>
    </source>
</evidence>
<evidence type="ECO:0000256" key="3">
    <source>
        <dbReference type="ARBA" id="ARBA00022643"/>
    </source>
</evidence>
<dbReference type="InterPro" id="IPR013785">
    <property type="entry name" value="Aldolase_TIM"/>
</dbReference>